<dbReference type="PANTHER" id="PTHR11439:SF467">
    <property type="entry name" value="INTEGRASE CATALYTIC DOMAIN-CONTAINING PROTEIN"/>
    <property type="match status" value="1"/>
</dbReference>
<dbReference type="Proteomes" id="UP001151760">
    <property type="component" value="Unassembled WGS sequence"/>
</dbReference>
<dbReference type="CDD" id="cd09272">
    <property type="entry name" value="RNase_HI_RT_Ty1"/>
    <property type="match status" value="1"/>
</dbReference>
<evidence type="ECO:0000313" key="2">
    <source>
        <dbReference type="Proteomes" id="UP001151760"/>
    </source>
</evidence>
<sequence>MVRWLDDEMPRSRIPTLRRDLLEVVRFPRWVEAKVVSSEVESENWKRILLHQMCVAIDVATDGREEDLFPRNGKKPIGSKWVFRINYLSDSEIERYKARLVAKGFSQKEVTRRSISRYCVFVHGCLLSWKSKKHATLSRSSAEAKYRSMAAATCEVMWIVKIMKDLNVNNLITTNLYCDNKFAIQIAANLVMHEKTKHFDINVYLVREKVASGLIKTVKADSKENVTDILTKALSLSFSFSHSTSRSSEVSIQVSCVNDEFDLSFVY</sequence>
<accession>A0ABQ5APF7</accession>
<comment type="caution">
    <text evidence="1">The sequence shown here is derived from an EMBL/GenBank/DDBJ whole genome shotgun (WGS) entry which is preliminary data.</text>
</comment>
<reference evidence="1" key="1">
    <citation type="journal article" date="2022" name="Int. J. Mol. Sci.">
        <title>Draft Genome of Tanacetum Coccineum: Genomic Comparison of Closely Related Tanacetum-Family Plants.</title>
        <authorList>
            <person name="Yamashiro T."/>
            <person name="Shiraishi A."/>
            <person name="Nakayama K."/>
            <person name="Satake H."/>
        </authorList>
    </citation>
    <scope>NUCLEOTIDE SEQUENCE</scope>
</reference>
<name>A0ABQ5APF7_9ASTR</name>
<keyword evidence="2" id="KW-1185">Reference proteome</keyword>
<protein>
    <submittedName>
        <fullName evidence="1">Ribonuclease H-like domain-containing protein</fullName>
    </submittedName>
</protein>
<reference evidence="1" key="2">
    <citation type="submission" date="2022-01" db="EMBL/GenBank/DDBJ databases">
        <authorList>
            <person name="Yamashiro T."/>
            <person name="Shiraishi A."/>
            <person name="Satake H."/>
            <person name="Nakayama K."/>
        </authorList>
    </citation>
    <scope>NUCLEOTIDE SEQUENCE</scope>
</reference>
<dbReference type="EMBL" id="BQNB010012392">
    <property type="protein sequence ID" value="GJT03033.1"/>
    <property type="molecule type" value="Genomic_DNA"/>
</dbReference>
<dbReference type="PANTHER" id="PTHR11439">
    <property type="entry name" value="GAG-POL-RELATED RETROTRANSPOSON"/>
    <property type="match status" value="1"/>
</dbReference>
<proteinExistence type="predicted"/>
<evidence type="ECO:0000313" key="1">
    <source>
        <dbReference type="EMBL" id="GJT03033.1"/>
    </source>
</evidence>
<organism evidence="1 2">
    <name type="scientific">Tanacetum coccineum</name>
    <dbReference type="NCBI Taxonomy" id="301880"/>
    <lineage>
        <taxon>Eukaryota</taxon>
        <taxon>Viridiplantae</taxon>
        <taxon>Streptophyta</taxon>
        <taxon>Embryophyta</taxon>
        <taxon>Tracheophyta</taxon>
        <taxon>Spermatophyta</taxon>
        <taxon>Magnoliopsida</taxon>
        <taxon>eudicotyledons</taxon>
        <taxon>Gunneridae</taxon>
        <taxon>Pentapetalae</taxon>
        <taxon>asterids</taxon>
        <taxon>campanulids</taxon>
        <taxon>Asterales</taxon>
        <taxon>Asteraceae</taxon>
        <taxon>Asteroideae</taxon>
        <taxon>Anthemideae</taxon>
        <taxon>Anthemidinae</taxon>
        <taxon>Tanacetum</taxon>
    </lineage>
</organism>
<gene>
    <name evidence="1" type="ORF">Tco_0824202</name>
</gene>